<reference evidence="4 5" key="1">
    <citation type="submission" date="2024-01" db="EMBL/GenBank/DDBJ databases">
        <title>The genomes of 5 underutilized Papilionoideae crops provide insights into root nodulation and disease resistance.</title>
        <authorList>
            <person name="Yuan L."/>
        </authorList>
    </citation>
    <scope>NUCLEOTIDE SEQUENCE [LARGE SCALE GENOMIC DNA]</scope>
    <source>
        <strain evidence="4">LY-2023</strain>
        <tissue evidence="4">Leaf</tissue>
    </source>
</reference>
<dbReference type="EMBL" id="JAYKXN010000003">
    <property type="protein sequence ID" value="KAK7301977.1"/>
    <property type="molecule type" value="Genomic_DNA"/>
</dbReference>
<feature type="repeat" description="WD" evidence="3">
    <location>
        <begin position="1"/>
        <end position="32"/>
    </location>
</feature>
<dbReference type="InterPro" id="IPR036322">
    <property type="entry name" value="WD40_repeat_dom_sf"/>
</dbReference>
<keyword evidence="2" id="KW-0677">Repeat</keyword>
<keyword evidence="5" id="KW-1185">Reference proteome</keyword>
<dbReference type="PANTHER" id="PTHR14221:SF67">
    <property type="entry name" value="WD REPEAT-CONTAINING PROTEIN 44-LIKE"/>
    <property type="match status" value="1"/>
</dbReference>
<protein>
    <submittedName>
        <fullName evidence="4">Uncharacterized protein</fullName>
    </submittedName>
</protein>
<organism evidence="4 5">
    <name type="scientific">Clitoria ternatea</name>
    <name type="common">Butterfly pea</name>
    <dbReference type="NCBI Taxonomy" id="43366"/>
    <lineage>
        <taxon>Eukaryota</taxon>
        <taxon>Viridiplantae</taxon>
        <taxon>Streptophyta</taxon>
        <taxon>Embryophyta</taxon>
        <taxon>Tracheophyta</taxon>
        <taxon>Spermatophyta</taxon>
        <taxon>Magnoliopsida</taxon>
        <taxon>eudicotyledons</taxon>
        <taxon>Gunneridae</taxon>
        <taxon>Pentapetalae</taxon>
        <taxon>rosids</taxon>
        <taxon>fabids</taxon>
        <taxon>Fabales</taxon>
        <taxon>Fabaceae</taxon>
        <taxon>Papilionoideae</taxon>
        <taxon>50 kb inversion clade</taxon>
        <taxon>NPAAA clade</taxon>
        <taxon>indigoferoid/millettioid clade</taxon>
        <taxon>Phaseoleae</taxon>
        <taxon>Clitoria</taxon>
    </lineage>
</organism>
<dbReference type="Proteomes" id="UP001359559">
    <property type="component" value="Unassembled WGS sequence"/>
</dbReference>
<dbReference type="Gene3D" id="2.130.10.10">
    <property type="entry name" value="YVTN repeat-like/Quinoprotein amine dehydrogenase"/>
    <property type="match status" value="1"/>
</dbReference>
<evidence type="ECO:0000256" key="2">
    <source>
        <dbReference type="ARBA" id="ARBA00022737"/>
    </source>
</evidence>
<keyword evidence="1 3" id="KW-0853">WD repeat</keyword>
<dbReference type="InterPro" id="IPR001680">
    <property type="entry name" value="WD40_rpt"/>
</dbReference>
<sequence>MFNPVDDRYFISGSSDAKVRIWSIPDRQVVDRTDLHEMVTAACYTLDGQFAPASSSDRVVDGVDLVNKFKGCQPNLTSTSPVDQRVELPYAQGLQTLEALSIVLHRAEQLLGDQAVTTLSVINSSHLNIHFFPLNDINIFYHLQLKDIYWQVDLYFIDLGFRVIY</sequence>
<gene>
    <name evidence="4" type="ORF">RJT34_12854</name>
</gene>
<evidence type="ECO:0000256" key="3">
    <source>
        <dbReference type="PROSITE-ProRule" id="PRU00221"/>
    </source>
</evidence>
<evidence type="ECO:0000313" key="4">
    <source>
        <dbReference type="EMBL" id="KAK7301977.1"/>
    </source>
</evidence>
<accession>A0AAN9JMU9</accession>
<comment type="caution">
    <text evidence="4">The sequence shown here is derived from an EMBL/GenBank/DDBJ whole genome shotgun (WGS) entry which is preliminary data.</text>
</comment>
<dbReference type="AlphaFoldDB" id="A0AAN9JMU9"/>
<dbReference type="PANTHER" id="PTHR14221">
    <property type="entry name" value="WD REPEAT DOMAIN 44"/>
    <property type="match status" value="1"/>
</dbReference>
<proteinExistence type="predicted"/>
<dbReference type="InterPro" id="IPR015943">
    <property type="entry name" value="WD40/YVTN_repeat-like_dom_sf"/>
</dbReference>
<dbReference type="SUPFAM" id="SSF50978">
    <property type="entry name" value="WD40 repeat-like"/>
    <property type="match status" value="1"/>
</dbReference>
<dbReference type="PROSITE" id="PS50082">
    <property type="entry name" value="WD_REPEATS_2"/>
    <property type="match status" value="1"/>
</dbReference>
<name>A0AAN9JMU9_CLITE</name>
<evidence type="ECO:0000313" key="5">
    <source>
        <dbReference type="Proteomes" id="UP001359559"/>
    </source>
</evidence>
<evidence type="ECO:0000256" key="1">
    <source>
        <dbReference type="ARBA" id="ARBA00022574"/>
    </source>
</evidence>
<dbReference type="InterPro" id="IPR040324">
    <property type="entry name" value="WDR44/Dgr2"/>
</dbReference>